<protein>
    <submittedName>
        <fullName evidence="2">Uncharacterized protein</fullName>
    </submittedName>
</protein>
<organism evidence="2">
    <name type="scientific">Lepeophtheirus salmonis</name>
    <name type="common">Salmon louse</name>
    <name type="synonym">Caligus salmonis</name>
    <dbReference type="NCBI Taxonomy" id="72036"/>
    <lineage>
        <taxon>Eukaryota</taxon>
        <taxon>Metazoa</taxon>
        <taxon>Ecdysozoa</taxon>
        <taxon>Arthropoda</taxon>
        <taxon>Crustacea</taxon>
        <taxon>Multicrustacea</taxon>
        <taxon>Hexanauplia</taxon>
        <taxon>Copepoda</taxon>
        <taxon>Siphonostomatoida</taxon>
        <taxon>Caligidae</taxon>
        <taxon>Lepeophtheirus</taxon>
    </lineage>
</organism>
<sequence length="66" mass="7664">MLLRTILFIYSRTDLSLIYNCIFVIFLDVSISLFSSLVNESSLSLSFNPHFIFNIIFFSAFFGIRV</sequence>
<feature type="transmembrane region" description="Helical" evidence="1">
    <location>
        <begin position="17"/>
        <end position="35"/>
    </location>
</feature>
<name>A0A0K2UA11_LEPSM</name>
<dbReference type="EMBL" id="HACA01017713">
    <property type="protein sequence ID" value="CDW35074.1"/>
    <property type="molecule type" value="Transcribed_RNA"/>
</dbReference>
<dbReference type="AlphaFoldDB" id="A0A0K2UA11"/>
<keyword evidence="1" id="KW-1133">Transmembrane helix</keyword>
<feature type="transmembrane region" description="Helical" evidence="1">
    <location>
        <begin position="47"/>
        <end position="64"/>
    </location>
</feature>
<reference evidence="2" key="1">
    <citation type="submission" date="2014-05" db="EMBL/GenBank/DDBJ databases">
        <authorList>
            <person name="Chronopoulou M."/>
        </authorList>
    </citation>
    <scope>NUCLEOTIDE SEQUENCE</scope>
    <source>
        <tissue evidence="2">Whole organism</tissue>
    </source>
</reference>
<proteinExistence type="predicted"/>
<accession>A0A0K2UA11</accession>
<keyword evidence="1" id="KW-0472">Membrane</keyword>
<keyword evidence="1" id="KW-0812">Transmembrane</keyword>
<evidence type="ECO:0000313" key="2">
    <source>
        <dbReference type="EMBL" id="CDW35074.1"/>
    </source>
</evidence>
<evidence type="ECO:0000256" key="1">
    <source>
        <dbReference type="SAM" id="Phobius"/>
    </source>
</evidence>